<feature type="domain" description="ABC transporter" evidence="4">
    <location>
        <begin position="16"/>
        <end position="250"/>
    </location>
</feature>
<keyword evidence="3 5" id="KW-0067">ATP-binding</keyword>
<evidence type="ECO:0000259" key="4">
    <source>
        <dbReference type="PROSITE" id="PS50893"/>
    </source>
</evidence>
<evidence type="ECO:0000256" key="1">
    <source>
        <dbReference type="ARBA" id="ARBA00022448"/>
    </source>
</evidence>
<gene>
    <name evidence="5" type="ORF">NC998_21535</name>
</gene>
<dbReference type="PROSITE" id="PS00211">
    <property type="entry name" value="ABC_TRANSPORTER_1"/>
    <property type="match status" value="1"/>
</dbReference>
<evidence type="ECO:0000256" key="3">
    <source>
        <dbReference type="ARBA" id="ARBA00022840"/>
    </source>
</evidence>
<organism evidence="5 6">
    <name type="scientific">Trichocoleus desertorum GB2-A4</name>
    <dbReference type="NCBI Taxonomy" id="2933944"/>
    <lineage>
        <taxon>Bacteria</taxon>
        <taxon>Bacillati</taxon>
        <taxon>Cyanobacteriota</taxon>
        <taxon>Cyanophyceae</taxon>
        <taxon>Leptolyngbyales</taxon>
        <taxon>Trichocoleusaceae</taxon>
        <taxon>Trichocoleus</taxon>
    </lineage>
</organism>
<dbReference type="SUPFAM" id="SSF52540">
    <property type="entry name" value="P-loop containing nucleoside triphosphate hydrolases"/>
    <property type="match status" value="1"/>
</dbReference>
<evidence type="ECO:0000313" key="6">
    <source>
        <dbReference type="Proteomes" id="UP001464891"/>
    </source>
</evidence>
<reference evidence="5 6" key="1">
    <citation type="submission" date="2022-04" db="EMBL/GenBank/DDBJ databases">
        <title>Positive selection, recombination, and allopatry shape intraspecific diversity of widespread and dominant cyanobacteria.</title>
        <authorList>
            <person name="Wei J."/>
            <person name="Shu W."/>
            <person name="Hu C."/>
        </authorList>
    </citation>
    <scope>NUCLEOTIDE SEQUENCE [LARGE SCALE GENOMIC DNA]</scope>
    <source>
        <strain evidence="5 6">GB2-A4</strain>
    </source>
</reference>
<dbReference type="Proteomes" id="UP001464891">
    <property type="component" value="Unassembled WGS sequence"/>
</dbReference>
<dbReference type="EMBL" id="JAMPKM010000016">
    <property type="protein sequence ID" value="MEP0819686.1"/>
    <property type="molecule type" value="Genomic_DNA"/>
</dbReference>
<dbReference type="InterPro" id="IPR015856">
    <property type="entry name" value="ABC_transpr_CbiO/EcfA_su"/>
</dbReference>
<dbReference type="InterPro" id="IPR017871">
    <property type="entry name" value="ABC_transporter-like_CS"/>
</dbReference>
<dbReference type="GO" id="GO:0005524">
    <property type="term" value="F:ATP binding"/>
    <property type="evidence" value="ECO:0007669"/>
    <property type="project" value="UniProtKB-KW"/>
</dbReference>
<dbReference type="Pfam" id="PF00005">
    <property type="entry name" value="ABC_tran"/>
    <property type="match status" value="1"/>
</dbReference>
<keyword evidence="2" id="KW-0547">Nucleotide-binding</keyword>
<accession>A0ABV0JD28</accession>
<dbReference type="InterPro" id="IPR027417">
    <property type="entry name" value="P-loop_NTPase"/>
</dbReference>
<dbReference type="PANTHER" id="PTHR43423">
    <property type="entry name" value="ABC TRANSPORTER I FAMILY MEMBER 17"/>
    <property type="match status" value="1"/>
</dbReference>
<dbReference type="Gene3D" id="3.40.50.300">
    <property type="entry name" value="P-loop containing nucleotide triphosphate hydrolases"/>
    <property type="match status" value="1"/>
</dbReference>
<dbReference type="InterPro" id="IPR003439">
    <property type="entry name" value="ABC_transporter-like_ATP-bd"/>
</dbReference>
<sequence>MDAKIVPLPMEQTAQMRLQQVNLAASVGAHYLLQNISFEVFQGDRIVLVGPSGAGKTSLLRLLNRLSEPTQGAIYLDNQEIRQIPVIQLRRQIVLVPQESKLLGMTVEAALTYPLTLQELPRTTIAQRLQYWLEQLHIPSEWLDRTELQLSVGQRQLVAIARSLMLQPKILLLDEPTSALDAGRAAHVLKVLTDLAESGQTTLLMVNHQLDLAQEFCTRVLYLQQGQLLKDSPSPAIDWIDLRNTLIQVETETTQEWM</sequence>
<keyword evidence="1" id="KW-0813">Transport</keyword>
<dbReference type="SMART" id="SM00382">
    <property type="entry name" value="AAA"/>
    <property type="match status" value="1"/>
</dbReference>
<keyword evidence="6" id="KW-1185">Reference proteome</keyword>
<evidence type="ECO:0000313" key="5">
    <source>
        <dbReference type="EMBL" id="MEP0819686.1"/>
    </source>
</evidence>
<dbReference type="CDD" id="cd03225">
    <property type="entry name" value="ABC_cobalt_CbiO_domain1"/>
    <property type="match status" value="1"/>
</dbReference>
<name>A0ABV0JD28_9CYAN</name>
<dbReference type="PROSITE" id="PS50893">
    <property type="entry name" value="ABC_TRANSPORTER_2"/>
    <property type="match status" value="1"/>
</dbReference>
<dbReference type="InterPro" id="IPR003593">
    <property type="entry name" value="AAA+_ATPase"/>
</dbReference>
<protein>
    <submittedName>
        <fullName evidence="5">ATP-binding cassette domain-containing protein</fullName>
    </submittedName>
</protein>
<dbReference type="PANTHER" id="PTHR43423:SF1">
    <property type="entry name" value="ABC TRANSPORTER I FAMILY MEMBER 17"/>
    <property type="match status" value="1"/>
</dbReference>
<proteinExistence type="predicted"/>
<evidence type="ECO:0000256" key="2">
    <source>
        <dbReference type="ARBA" id="ARBA00022741"/>
    </source>
</evidence>
<comment type="caution">
    <text evidence="5">The sequence shown here is derived from an EMBL/GenBank/DDBJ whole genome shotgun (WGS) entry which is preliminary data.</text>
</comment>